<evidence type="ECO:0000256" key="1">
    <source>
        <dbReference type="ARBA" id="ARBA00004651"/>
    </source>
</evidence>
<keyword evidence="6 11" id="KW-0378">Hydrolase</keyword>
<dbReference type="PANTHER" id="PTHR33121">
    <property type="entry name" value="CYCLIC DI-GMP PHOSPHODIESTERASE PDEF"/>
    <property type="match status" value="1"/>
</dbReference>
<dbReference type="SMART" id="SM00052">
    <property type="entry name" value="EAL"/>
    <property type="match status" value="1"/>
</dbReference>
<evidence type="ECO:0000313" key="12">
    <source>
        <dbReference type="Proteomes" id="UP000659047"/>
    </source>
</evidence>
<keyword evidence="4" id="KW-0973">c-di-GMP</keyword>
<dbReference type="Pfam" id="PF00563">
    <property type="entry name" value="EAL"/>
    <property type="match status" value="1"/>
</dbReference>
<sequence>MFSRSFSTSKRILLASILLGLLCALLTGGATCLWLRHERQANYNALTRDIQNYMRAFFNDISITANAVMPLTDKPCHQASAQLTYKAAFNVHIRALLLVRDGIVYCSSATGDMQENLHEIMPELDPGKDLSLALLSGTPMLPTKPAIAIWYRNPDSHHRGVFATLNINLSPYLLYTTRQHTLADAALIIGDNALATFSPHVIPVKSLKMTPTRKITLPGYPVSVWLFVSGWTWEEIALAALVGLGCGLAFGLTCGGVFSLRQRSGKEILTGINRGQFYPVYQPIVEAKSLKTAGVEVLLRWQHPSAGTIPPDAFISFAEAQNLIAPLTRHLFELIAADAPTLCTLLPEGTRLGINLAPGHLHSPAFKDDILRFSASLPKGHFQIVLEITERDMLKGEEAPALFDWLHRQGFEIAIDDFGTGHSALIYLERFQFDYLKIDRGFVNAIGQDTVTAPVLDAVLMLAERLNMTTVAEGVENAEQAKWLIDRGVNYLQGYWFSRPLTLMQLRRRESGNAQAAFISSPGSATL</sequence>
<dbReference type="InterPro" id="IPR050706">
    <property type="entry name" value="Cyclic-di-GMP_PDE-like"/>
</dbReference>
<keyword evidence="8" id="KW-0472">Membrane</keyword>
<evidence type="ECO:0000256" key="4">
    <source>
        <dbReference type="ARBA" id="ARBA00022636"/>
    </source>
</evidence>
<dbReference type="SUPFAM" id="SSF141868">
    <property type="entry name" value="EAL domain-like"/>
    <property type="match status" value="1"/>
</dbReference>
<dbReference type="GO" id="GO:0005886">
    <property type="term" value="C:plasma membrane"/>
    <property type="evidence" value="ECO:0007669"/>
    <property type="project" value="UniProtKB-SubCell"/>
</dbReference>
<keyword evidence="12" id="KW-1185">Reference proteome</keyword>
<dbReference type="GO" id="GO:0071111">
    <property type="term" value="F:cyclic-guanylate-specific phosphodiesterase activity"/>
    <property type="evidence" value="ECO:0007669"/>
    <property type="project" value="UniProtKB-EC"/>
</dbReference>
<evidence type="ECO:0000259" key="10">
    <source>
        <dbReference type="PROSITE" id="PS50883"/>
    </source>
</evidence>
<dbReference type="InterPro" id="IPR024744">
    <property type="entry name" value="CSS-motif_dom"/>
</dbReference>
<gene>
    <name evidence="11" type="ORF">JJB97_02080</name>
</gene>
<feature type="domain" description="EAL" evidence="10">
    <location>
        <begin position="261"/>
        <end position="514"/>
    </location>
</feature>
<name>A0A8K0V2U5_9ENTR</name>
<keyword evidence="7" id="KW-1133">Transmembrane helix</keyword>
<reference evidence="11" key="1">
    <citation type="submission" date="2021-01" db="EMBL/GenBank/DDBJ databases">
        <title>Intestinitalea alba gen. nov., sp. nov., a novel genus of the family Enterobacteriaceae, isolated from the gut of the plastic-eating mealworm Tenebrio molitor L.</title>
        <authorList>
            <person name="Yang Y."/>
        </authorList>
    </citation>
    <scope>NUCLEOTIDE SEQUENCE</scope>
    <source>
        <strain evidence="11">BIT-L3</strain>
    </source>
</reference>
<keyword evidence="5" id="KW-0812">Transmembrane</keyword>
<evidence type="ECO:0000256" key="6">
    <source>
        <dbReference type="ARBA" id="ARBA00022801"/>
    </source>
</evidence>
<dbReference type="Pfam" id="PF12792">
    <property type="entry name" value="CSS-motif"/>
    <property type="match status" value="1"/>
</dbReference>
<evidence type="ECO:0000256" key="9">
    <source>
        <dbReference type="ARBA" id="ARBA00034290"/>
    </source>
</evidence>
<comment type="caution">
    <text evidence="11">The sequence shown here is derived from an EMBL/GenBank/DDBJ whole genome shotgun (WGS) entry which is preliminary data.</text>
</comment>
<dbReference type="InterPro" id="IPR001633">
    <property type="entry name" value="EAL_dom"/>
</dbReference>
<keyword evidence="3" id="KW-1003">Cell membrane</keyword>
<proteinExistence type="predicted"/>
<dbReference type="InterPro" id="IPR035919">
    <property type="entry name" value="EAL_sf"/>
</dbReference>
<comment type="catalytic activity">
    <reaction evidence="9">
        <text>3',3'-c-di-GMP + H2O = 5'-phosphoguanylyl(3'-&gt;5')guanosine + H(+)</text>
        <dbReference type="Rhea" id="RHEA:24902"/>
        <dbReference type="ChEBI" id="CHEBI:15377"/>
        <dbReference type="ChEBI" id="CHEBI:15378"/>
        <dbReference type="ChEBI" id="CHEBI:58754"/>
        <dbReference type="ChEBI" id="CHEBI:58805"/>
        <dbReference type="EC" id="3.1.4.52"/>
    </reaction>
</comment>
<evidence type="ECO:0000256" key="8">
    <source>
        <dbReference type="ARBA" id="ARBA00023136"/>
    </source>
</evidence>
<dbReference type="EC" id="3.1.4.52" evidence="2"/>
<dbReference type="Proteomes" id="UP000659047">
    <property type="component" value="Unassembled WGS sequence"/>
</dbReference>
<evidence type="ECO:0000256" key="7">
    <source>
        <dbReference type="ARBA" id="ARBA00022989"/>
    </source>
</evidence>
<dbReference type="Gene3D" id="3.20.20.450">
    <property type="entry name" value="EAL domain"/>
    <property type="match status" value="1"/>
</dbReference>
<evidence type="ECO:0000256" key="2">
    <source>
        <dbReference type="ARBA" id="ARBA00012282"/>
    </source>
</evidence>
<evidence type="ECO:0000313" key="11">
    <source>
        <dbReference type="EMBL" id="MBK4714140.1"/>
    </source>
</evidence>
<evidence type="ECO:0000256" key="3">
    <source>
        <dbReference type="ARBA" id="ARBA00022475"/>
    </source>
</evidence>
<dbReference type="NCBIfam" id="NF007839">
    <property type="entry name" value="PRK10551.1"/>
    <property type="match status" value="1"/>
</dbReference>
<evidence type="ECO:0000256" key="5">
    <source>
        <dbReference type="ARBA" id="ARBA00022692"/>
    </source>
</evidence>
<dbReference type="PROSITE" id="PS50883">
    <property type="entry name" value="EAL"/>
    <property type="match status" value="1"/>
</dbReference>
<accession>A0A8K0V2U5</accession>
<dbReference type="EMBL" id="JAEPBH010000003">
    <property type="protein sequence ID" value="MBK4714140.1"/>
    <property type="molecule type" value="Genomic_DNA"/>
</dbReference>
<dbReference type="CDD" id="cd01948">
    <property type="entry name" value="EAL"/>
    <property type="match status" value="1"/>
</dbReference>
<dbReference type="AlphaFoldDB" id="A0A8K0V2U5"/>
<comment type="subcellular location">
    <subcellularLocation>
        <location evidence="1">Cell membrane</location>
        <topology evidence="1">Multi-pass membrane protein</topology>
    </subcellularLocation>
</comment>
<organism evidence="11 12">
    <name type="scientific">Tenebrionibacter intestinalis</name>
    <dbReference type="NCBI Taxonomy" id="2799638"/>
    <lineage>
        <taxon>Bacteria</taxon>
        <taxon>Pseudomonadati</taxon>
        <taxon>Pseudomonadota</taxon>
        <taxon>Gammaproteobacteria</taxon>
        <taxon>Enterobacterales</taxon>
        <taxon>Enterobacteriaceae</taxon>
        <taxon>Tenebrionibacter/Tenebrionicola group</taxon>
        <taxon>Tenebrionibacter</taxon>
    </lineage>
</organism>
<dbReference type="PANTHER" id="PTHR33121:SF73">
    <property type="entry name" value="CYCLIC DI-GMP PHOSPHODIESTERASE PDEN-RELATED"/>
    <property type="match status" value="1"/>
</dbReference>
<protein>
    <recommendedName>
        <fullName evidence="2">cyclic-guanylate-specific phosphodiesterase</fullName>
        <ecNumber evidence="2">3.1.4.52</ecNumber>
    </recommendedName>
</protein>